<organism evidence="1 2">
    <name type="scientific">Pleurodeles waltl</name>
    <name type="common">Iberian ribbed newt</name>
    <dbReference type="NCBI Taxonomy" id="8319"/>
    <lineage>
        <taxon>Eukaryota</taxon>
        <taxon>Metazoa</taxon>
        <taxon>Chordata</taxon>
        <taxon>Craniata</taxon>
        <taxon>Vertebrata</taxon>
        <taxon>Euteleostomi</taxon>
        <taxon>Amphibia</taxon>
        <taxon>Batrachia</taxon>
        <taxon>Caudata</taxon>
        <taxon>Salamandroidea</taxon>
        <taxon>Salamandridae</taxon>
        <taxon>Pleurodelinae</taxon>
        <taxon>Pleurodeles</taxon>
    </lineage>
</organism>
<comment type="caution">
    <text evidence="1">The sequence shown here is derived from an EMBL/GenBank/DDBJ whole genome shotgun (WGS) entry which is preliminary data.</text>
</comment>
<sequence>METRCFDLQENDNITCNHRGLMRSVRRAHPRVQRRLPFKDRLPCASYPWLYSAIPAHPPGASAELIISAYRRVGAWLGSEEWHQLKQRLDAAQVRGSTSTLPRAWALSCKSVGVCLSLKYCEAILDGGHLLLVLGHMGLTTLA</sequence>
<proteinExistence type="predicted"/>
<gene>
    <name evidence="1" type="ORF">NDU88_007777</name>
</gene>
<reference evidence="1" key="1">
    <citation type="journal article" date="2022" name="bioRxiv">
        <title>Sequencing and chromosome-scale assembly of the giantPleurodeles waltlgenome.</title>
        <authorList>
            <person name="Brown T."/>
            <person name="Elewa A."/>
            <person name="Iarovenko S."/>
            <person name="Subramanian E."/>
            <person name="Araus A.J."/>
            <person name="Petzold A."/>
            <person name="Susuki M."/>
            <person name="Suzuki K.-i.T."/>
            <person name="Hayashi T."/>
            <person name="Toyoda A."/>
            <person name="Oliveira C."/>
            <person name="Osipova E."/>
            <person name="Leigh N.D."/>
            <person name="Simon A."/>
            <person name="Yun M.H."/>
        </authorList>
    </citation>
    <scope>NUCLEOTIDE SEQUENCE</scope>
    <source>
        <strain evidence="1">20211129_DDA</strain>
        <tissue evidence="1">Liver</tissue>
    </source>
</reference>
<name>A0AAV7U0M8_PLEWA</name>
<keyword evidence="2" id="KW-1185">Reference proteome</keyword>
<accession>A0AAV7U0M8</accession>
<evidence type="ECO:0000313" key="1">
    <source>
        <dbReference type="EMBL" id="KAJ1182590.1"/>
    </source>
</evidence>
<dbReference type="EMBL" id="JANPWB010000006">
    <property type="protein sequence ID" value="KAJ1182590.1"/>
    <property type="molecule type" value="Genomic_DNA"/>
</dbReference>
<protein>
    <submittedName>
        <fullName evidence="1">Uncharacterized protein</fullName>
    </submittedName>
</protein>
<dbReference type="Proteomes" id="UP001066276">
    <property type="component" value="Chromosome 3_2"/>
</dbReference>
<evidence type="ECO:0000313" key="2">
    <source>
        <dbReference type="Proteomes" id="UP001066276"/>
    </source>
</evidence>
<dbReference type="AlphaFoldDB" id="A0AAV7U0M8"/>